<sequence length="140" mass="15987">MTVFKRDSITMASTLQKIMKMFAAVFGSLQFVPKAPGRMRDPARKITPSAPSRIERTMFSLIPEKLAFSPQLLFFGFVIVMDEETFIFGSLWIGYPTTIPNSTSCFDENQKIARPLEKVPHPKTAKKLMEETCYLQQQPF</sequence>
<comment type="caution">
    <text evidence="1">The sequence shown here is derived from an EMBL/GenBank/DDBJ whole genome shotgun (WGS) entry which is preliminary data.</text>
</comment>
<evidence type="ECO:0000313" key="1">
    <source>
        <dbReference type="EMBL" id="GFT47899.1"/>
    </source>
</evidence>
<gene>
    <name evidence="1" type="ORF">NPIL_33961</name>
</gene>
<protein>
    <submittedName>
        <fullName evidence="1">Uncharacterized protein</fullName>
    </submittedName>
</protein>
<evidence type="ECO:0000313" key="2">
    <source>
        <dbReference type="Proteomes" id="UP000887013"/>
    </source>
</evidence>
<dbReference type="Proteomes" id="UP000887013">
    <property type="component" value="Unassembled WGS sequence"/>
</dbReference>
<name>A0A8X6TVH0_NEPPI</name>
<dbReference type="OrthoDB" id="10498901at2759"/>
<reference evidence="1" key="1">
    <citation type="submission" date="2020-08" db="EMBL/GenBank/DDBJ databases">
        <title>Multicomponent nature underlies the extraordinary mechanical properties of spider dragline silk.</title>
        <authorList>
            <person name="Kono N."/>
            <person name="Nakamura H."/>
            <person name="Mori M."/>
            <person name="Yoshida Y."/>
            <person name="Ohtoshi R."/>
            <person name="Malay A.D."/>
            <person name="Moran D.A.P."/>
            <person name="Tomita M."/>
            <person name="Numata K."/>
            <person name="Arakawa K."/>
        </authorList>
    </citation>
    <scope>NUCLEOTIDE SEQUENCE</scope>
</reference>
<keyword evidence="2" id="KW-1185">Reference proteome</keyword>
<organism evidence="1 2">
    <name type="scientific">Nephila pilipes</name>
    <name type="common">Giant wood spider</name>
    <name type="synonym">Nephila maculata</name>
    <dbReference type="NCBI Taxonomy" id="299642"/>
    <lineage>
        <taxon>Eukaryota</taxon>
        <taxon>Metazoa</taxon>
        <taxon>Ecdysozoa</taxon>
        <taxon>Arthropoda</taxon>
        <taxon>Chelicerata</taxon>
        <taxon>Arachnida</taxon>
        <taxon>Araneae</taxon>
        <taxon>Araneomorphae</taxon>
        <taxon>Entelegynae</taxon>
        <taxon>Araneoidea</taxon>
        <taxon>Nephilidae</taxon>
        <taxon>Nephila</taxon>
    </lineage>
</organism>
<proteinExistence type="predicted"/>
<dbReference type="EMBL" id="BMAW01064943">
    <property type="protein sequence ID" value="GFT47899.1"/>
    <property type="molecule type" value="Genomic_DNA"/>
</dbReference>
<accession>A0A8X6TVH0</accession>
<dbReference type="AlphaFoldDB" id="A0A8X6TVH0"/>